<dbReference type="GO" id="GO:0071108">
    <property type="term" value="P:protein K48-linked deubiquitination"/>
    <property type="evidence" value="ECO:0007669"/>
    <property type="project" value="InterPro"/>
</dbReference>
<dbReference type="GO" id="GO:0006508">
    <property type="term" value="P:proteolysis"/>
    <property type="evidence" value="ECO:0007669"/>
    <property type="project" value="UniProtKB-KW"/>
</dbReference>
<dbReference type="AlphaFoldDB" id="A0AAN8XMS2"/>
<organism evidence="4 5">
    <name type="scientific">Halocaridina rubra</name>
    <name type="common">Hawaiian red shrimp</name>
    <dbReference type="NCBI Taxonomy" id="373956"/>
    <lineage>
        <taxon>Eukaryota</taxon>
        <taxon>Metazoa</taxon>
        <taxon>Ecdysozoa</taxon>
        <taxon>Arthropoda</taxon>
        <taxon>Crustacea</taxon>
        <taxon>Multicrustacea</taxon>
        <taxon>Malacostraca</taxon>
        <taxon>Eumalacostraca</taxon>
        <taxon>Eucarida</taxon>
        <taxon>Decapoda</taxon>
        <taxon>Pleocyemata</taxon>
        <taxon>Caridea</taxon>
        <taxon>Atyoidea</taxon>
        <taxon>Atyidae</taxon>
        <taxon>Halocaridina</taxon>
    </lineage>
</organism>
<protein>
    <recommendedName>
        <fullName evidence="2">Ubiquitin carboxyl-terminal hydrolase MINDY</fullName>
        <ecNumber evidence="2">3.4.19.12</ecNumber>
    </recommendedName>
</protein>
<comment type="caution">
    <text evidence="4">The sequence shown here is derived from an EMBL/GenBank/DDBJ whole genome shotgun (WGS) entry which is preliminary data.</text>
</comment>
<evidence type="ECO:0000259" key="3">
    <source>
        <dbReference type="SMART" id="SM01174"/>
    </source>
</evidence>
<comment type="similarity">
    <text evidence="1 2">Belongs to the MINDY deubiquitinase family. FAM188 subfamily.</text>
</comment>
<dbReference type="Pfam" id="PF13898">
    <property type="entry name" value="MINDY-3_4_CD"/>
    <property type="match status" value="1"/>
</dbReference>
<dbReference type="InterPro" id="IPR025257">
    <property type="entry name" value="MINDY-3/4_CD"/>
</dbReference>
<dbReference type="PANTHER" id="PTHR12473">
    <property type="entry name" value="UBIQUITIN CARBOXYL-TERMINAL HYDROLASE MINDY-4-RELATED"/>
    <property type="match status" value="1"/>
</dbReference>
<dbReference type="InterPro" id="IPR039785">
    <property type="entry name" value="MINY3/4"/>
</dbReference>
<dbReference type="EMBL" id="JAXCGZ010000708">
    <property type="protein sequence ID" value="KAK7085631.1"/>
    <property type="molecule type" value="Genomic_DNA"/>
</dbReference>
<keyword evidence="5" id="KW-1185">Reference proteome</keyword>
<sequence length="382" mass="43157">RVLYPTKPNSSVQKIPVVGGTPITTELATELRTLTFGSAALMGAAESEWLGQWFDFHDADTYQAYGLRAPRFGTRGFIMCVQGYVLKHLLFNRRGPRSHGGDPAEQLKVTIKSQEDSLVGAISDILWKAGDRQMAVLCLTQETSYINDSATYQTDGVTEKIHTFEFKKQDELTFWLKKYLFEFLGDETEGVLLLLYSIILSRGFEKLAEDMDGNNVTLIKKNGDIHPCLAALMLTGRATHYLHNGIIYEGGEDEMAKPKTGILTRGEIGFLVYQRRSEKGEFINVGSRLKTPALPVWIVLGSDSYGILFNPNRELTRDYHAENRFDLYYYNGHFHQTTATIITIDTRVQGAMEDYETPVLEVVIHTKWSGAEINWNETTPYI</sequence>
<dbReference type="PANTHER" id="PTHR12473:SF8">
    <property type="entry name" value="UBIQUITIN CARBOXYL-TERMINAL HYDROLASE MINDY-4-RELATED"/>
    <property type="match status" value="1"/>
</dbReference>
<name>A0AAN8XMS2_HALRR</name>
<comment type="function">
    <text evidence="2">Hydrolase that can remove 'Lys-48'-linked conjugated ubiquitin from proteins.</text>
</comment>
<dbReference type="GO" id="GO:1990380">
    <property type="term" value="F:K48-linked deubiquitinase activity"/>
    <property type="evidence" value="ECO:0007669"/>
    <property type="project" value="UniProtKB-UniRule"/>
</dbReference>
<accession>A0AAN8XMS2</accession>
<feature type="non-terminal residue" evidence="4">
    <location>
        <position position="1"/>
    </location>
</feature>
<proteinExistence type="inferred from homology"/>
<evidence type="ECO:0000256" key="2">
    <source>
        <dbReference type="RuleBase" id="RU367088"/>
    </source>
</evidence>
<evidence type="ECO:0000313" key="4">
    <source>
        <dbReference type="EMBL" id="KAK7085631.1"/>
    </source>
</evidence>
<evidence type="ECO:0000256" key="1">
    <source>
        <dbReference type="ARBA" id="ARBA00011074"/>
    </source>
</evidence>
<comment type="catalytic activity">
    <reaction evidence="2">
        <text>Thiol-dependent hydrolysis of ester, thioester, amide, peptide and isopeptide bonds formed by the C-terminal Gly of ubiquitin (a 76-residue protein attached to proteins as an intracellular targeting signal).</text>
        <dbReference type="EC" id="3.4.19.12"/>
    </reaction>
</comment>
<dbReference type="SMART" id="SM01174">
    <property type="entry name" value="DUF4205"/>
    <property type="match status" value="1"/>
</dbReference>
<keyword evidence="2" id="KW-0378">Hydrolase</keyword>
<keyword evidence="2" id="KW-0788">Thiol protease</keyword>
<keyword evidence="2" id="KW-0833">Ubl conjugation pathway</keyword>
<dbReference type="Proteomes" id="UP001381693">
    <property type="component" value="Unassembled WGS sequence"/>
</dbReference>
<gene>
    <name evidence="4" type="primary">MINDY4B</name>
    <name evidence="4" type="ORF">SK128_016480</name>
</gene>
<evidence type="ECO:0000313" key="5">
    <source>
        <dbReference type="Proteomes" id="UP001381693"/>
    </source>
</evidence>
<keyword evidence="2" id="KW-0645">Protease</keyword>
<feature type="domain" description="Deubiquitinating enzyme MINDY-3/4 conserved" evidence="3">
    <location>
        <begin position="32"/>
        <end position="377"/>
    </location>
</feature>
<dbReference type="GO" id="GO:0004843">
    <property type="term" value="F:cysteine-type deubiquitinase activity"/>
    <property type="evidence" value="ECO:0007669"/>
    <property type="project" value="UniProtKB-UniRule"/>
</dbReference>
<reference evidence="4 5" key="1">
    <citation type="submission" date="2023-11" db="EMBL/GenBank/DDBJ databases">
        <title>Halocaridina rubra genome assembly.</title>
        <authorList>
            <person name="Smith C."/>
        </authorList>
    </citation>
    <scope>NUCLEOTIDE SEQUENCE [LARGE SCALE GENOMIC DNA]</scope>
    <source>
        <strain evidence="4">EP-1</strain>
        <tissue evidence="4">Whole</tissue>
    </source>
</reference>
<dbReference type="EC" id="3.4.19.12" evidence="2"/>